<comment type="caution">
    <text evidence="8">The sequence shown here is derived from an EMBL/GenBank/DDBJ whole genome shotgun (WGS) entry which is preliminary data.</text>
</comment>
<dbReference type="Proteomes" id="UP001318860">
    <property type="component" value="Unassembled WGS sequence"/>
</dbReference>
<evidence type="ECO:0000256" key="6">
    <source>
        <dbReference type="SAM" id="MobiDB-lite"/>
    </source>
</evidence>
<accession>A0ABR0VQ30</accession>
<feature type="region of interest" description="Disordered" evidence="6">
    <location>
        <begin position="90"/>
        <end position="109"/>
    </location>
</feature>
<evidence type="ECO:0000256" key="2">
    <source>
        <dbReference type="ARBA" id="ARBA00023015"/>
    </source>
</evidence>
<feature type="region of interest" description="Disordered" evidence="6">
    <location>
        <begin position="1"/>
        <end position="21"/>
    </location>
</feature>
<proteinExistence type="predicted"/>
<name>A0ABR0VQ30_REHGL</name>
<dbReference type="Pfam" id="PF00319">
    <property type="entry name" value="SRF-TF"/>
    <property type="match status" value="1"/>
</dbReference>
<evidence type="ECO:0000256" key="4">
    <source>
        <dbReference type="ARBA" id="ARBA00023163"/>
    </source>
</evidence>
<keyword evidence="2" id="KW-0805">Transcription regulation</keyword>
<gene>
    <name evidence="8" type="ORF">DH2020_028905</name>
</gene>
<reference evidence="8 9" key="1">
    <citation type="journal article" date="2021" name="Comput. Struct. Biotechnol. J.">
        <title>De novo genome assembly of the potent medicinal plant Rehmannia glutinosa using nanopore technology.</title>
        <authorList>
            <person name="Ma L."/>
            <person name="Dong C."/>
            <person name="Song C."/>
            <person name="Wang X."/>
            <person name="Zheng X."/>
            <person name="Niu Y."/>
            <person name="Chen S."/>
            <person name="Feng W."/>
        </authorList>
    </citation>
    <scope>NUCLEOTIDE SEQUENCE [LARGE SCALE GENOMIC DNA]</scope>
    <source>
        <strain evidence="8">DH-2019</strain>
    </source>
</reference>
<evidence type="ECO:0000259" key="7">
    <source>
        <dbReference type="PROSITE" id="PS50066"/>
    </source>
</evidence>
<keyword evidence="4" id="KW-0804">Transcription</keyword>
<keyword evidence="9" id="KW-1185">Reference proteome</keyword>
<evidence type="ECO:0000313" key="8">
    <source>
        <dbReference type="EMBL" id="KAK6137345.1"/>
    </source>
</evidence>
<dbReference type="InterPro" id="IPR002100">
    <property type="entry name" value="TF_MADSbox"/>
</dbReference>
<dbReference type="PRINTS" id="PR00404">
    <property type="entry name" value="MADSDOMAIN"/>
</dbReference>
<evidence type="ECO:0000256" key="5">
    <source>
        <dbReference type="ARBA" id="ARBA00023242"/>
    </source>
</evidence>
<evidence type="ECO:0000256" key="3">
    <source>
        <dbReference type="ARBA" id="ARBA00023125"/>
    </source>
</evidence>
<dbReference type="InterPro" id="IPR036879">
    <property type="entry name" value="TF_MADSbox_sf"/>
</dbReference>
<keyword evidence="5" id="KW-0539">Nucleus</keyword>
<protein>
    <recommendedName>
        <fullName evidence="7">MADS-box domain-containing protein</fullName>
    </recommendedName>
</protein>
<dbReference type="PANTHER" id="PTHR11945:SF779">
    <property type="entry name" value="AGAMOUS-LIKE MADS-BOX PROTEIN AGL61"/>
    <property type="match status" value="1"/>
</dbReference>
<organism evidence="8 9">
    <name type="scientific">Rehmannia glutinosa</name>
    <name type="common">Chinese foxglove</name>
    <dbReference type="NCBI Taxonomy" id="99300"/>
    <lineage>
        <taxon>Eukaryota</taxon>
        <taxon>Viridiplantae</taxon>
        <taxon>Streptophyta</taxon>
        <taxon>Embryophyta</taxon>
        <taxon>Tracheophyta</taxon>
        <taxon>Spermatophyta</taxon>
        <taxon>Magnoliopsida</taxon>
        <taxon>eudicotyledons</taxon>
        <taxon>Gunneridae</taxon>
        <taxon>Pentapetalae</taxon>
        <taxon>asterids</taxon>
        <taxon>lamiids</taxon>
        <taxon>Lamiales</taxon>
        <taxon>Orobanchaceae</taxon>
        <taxon>Rehmannieae</taxon>
        <taxon>Rehmannia</taxon>
    </lineage>
</organism>
<sequence>MAIHKPLKGKTQEEGSMRRTRRKEIKLIDDKSKLRTTFTNRRHGLFKQTQQFCDSFDAEVAVITFSNAGNFFGFGHPDVNQVVRRYLADPTSNLPEGHADNGDEEEAPPLTEELDEVIAEAMATGQSVWDVMVRNLGLSELDKLEANIRRFKSMVAARSREVAAEDI</sequence>
<evidence type="ECO:0000256" key="1">
    <source>
        <dbReference type="ARBA" id="ARBA00004123"/>
    </source>
</evidence>
<evidence type="ECO:0000313" key="9">
    <source>
        <dbReference type="Proteomes" id="UP001318860"/>
    </source>
</evidence>
<dbReference type="SUPFAM" id="SSF55455">
    <property type="entry name" value="SRF-like"/>
    <property type="match status" value="1"/>
</dbReference>
<comment type="subcellular location">
    <subcellularLocation>
        <location evidence="1">Nucleus</location>
    </subcellularLocation>
</comment>
<keyword evidence="3" id="KW-0238">DNA-binding</keyword>
<dbReference type="PROSITE" id="PS50066">
    <property type="entry name" value="MADS_BOX_2"/>
    <property type="match status" value="1"/>
</dbReference>
<feature type="domain" description="MADS-box" evidence="7">
    <location>
        <begin position="18"/>
        <end position="78"/>
    </location>
</feature>
<dbReference type="Gene3D" id="3.40.1810.10">
    <property type="entry name" value="Transcription factor, MADS-box"/>
    <property type="match status" value="1"/>
</dbReference>
<dbReference type="SMART" id="SM00432">
    <property type="entry name" value="MADS"/>
    <property type="match status" value="1"/>
</dbReference>
<dbReference type="PANTHER" id="PTHR11945">
    <property type="entry name" value="MADS BOX PROTEIN"/>
    <property type="match status" value="1"/>
</dbReference>
<dbReference type="EMBL" id="JABTTQ020000847">
    <property type="protein sequence ID" value="KAK6137345.1"/>
    <property type="molecule type" value="Genomic_DNA"/>
</dbReference>